<dbReference type="AlphaFoldDB" id="A0A1Q5Q7U5"/>
<keyword evidence="5" id="KW-0539">Nucleus</keyword>
<evidence type="ECO:0000256" key="2">
    <source>
        <dbReference type="ARBA" id="ARBA00022723"/>
    </source>
</evidence>
<evidence type="ECO:0000313" key="9">
    <source>
        <dbReference type="EMBL" id="OKL56295.1"/>
    </source>
</evidence>
<dbReference type="Proteomes" id="UP000214365">
    <property type="component" value="Unassembled WGS sequence"/>
</dbReference>
<feature type="domain" description="NuBaID C-terminal" evidence="8">
    <location>
        <begin position="301"/>
        <end position="396"/>
    </location>
</feature>
<protein>
    <recommendedName>
        <fullName evidence="11">C3HC-type domain-containing protein</fullName>
    </recommendedName>
</protein>
<keyword evidence="2" id="KW-0479">Metal-binding</keyword>
<feature type="region of interest" description="Disordered" evidence="6">
    <location>
        <begin position="393"/>
        <end position="432"/>
    </location>
</feature>
<evidence type="ECO:0000259" key="7">
    <source>
        <dbReference type="Pfam" id="PF07967"/>
    </source>
</evidence>
<name>A0A1Q5Q7U5_TALAT</name>
<dbReference type="PANTHER" id="PTHR15835:SF6">
    <property type="entry name" value="ZINC FINGER C3HC-TYPE PROTEIN 1"/>
    <property type="match status" value="1"/>
</dbReference>
<dbReference type="InterPro" id="IPR012935">
    <property type="entry name" value="NuBaID_N"/>
</dbReference>
<feature type="compositionally biased region" description="Polar residues" evidence="6">
    <location>
        <begin position="276"/>
        <end position="289"/>
    </location>
</feature>
<evidence type="ECO:0000256" key="1">
    <source>
        <dbReference type="ARBA" id="ARBA00004123"/>
    </source>
</evidence>
<evidence type="ECO:0000256" key="3">
    <source>
        <dbReference type="ARBA" id="ARBA00022771"/>
    </source>
</evidence>
<dbReference type="PANTHER" id="PTHR15835">
    <property type="entry name" value="NUCLEAR-INTERACTING PARTNER OF ALK"/>
    <property type="match status" value="1"/>
</dbReference>
<keyword evidence="3" id="KW-0863">Zinc-finger</keyword>
<dbReference type="Pfam" id="PF08600">
    <property type="entry name" value="NuBaID_C"/>
    <property type="match status" value="1"/>
</dbReference>
<comment type="subcellular location">
    <subcellularLocation>
        <location evidence="1">Nucleus</location>
    </subcellularLocation>
</comment>
<evidence type="ECO:0000259" key="8">
    <source>
        <dbReference type="Pfam" id="PF08600"/>
    </source>
</evidence>
<evidence type="ECO:0000256" key="4">
    <source>
        <dbReference type="ARBA" id="ARBA00022833"/>
    </source>
</evidence>
<sequence length="459" mass="51667">MSYALETKKRKFTRVLESISKPLASGDGGAKPPTDPLMAARERLAEPPSIKKVRVGEGVLDKVSTKTTVSRILRTTSSSANLRPNFVPWDRERFLERLETFRPVTRWLSQPSPINEVEWAKRGWSCTDYMRVACVGGCGASLVVKLPEEVDDFEDLDSDKVQERKEVRQKVVEEYRKLLSDGHKENCLWRSKACDGAYVPFYYSAGLGNVTFELAATIHRLQVTNPDNAINALRDRYLKISKLQDQLPARETIELPEQLSLKEMIDILPPGFPGDSPNNSLNDDTSQQSDGKENTIDERSFAFAFFGWDVVKDGSSGLLECRACFRRLGLWLYKSKEEGKEAVYEKLPVHSEHMDYCPWINGPAQSGTGRATDRPESLSSGWQVLAQGLRTKHRRRVKTSASATPTESVPTEADTLSLDSTATDEASQRAKDREWWSKLRRVREALHVKGPKKASSQSK</sequence>
<accession>A0A1Q5Q7U5</accession>
<gene>
    <name evidence="9" type="ORF">UA08_08569</name>
</gene>
<dbReference type="GeneID" id="31008325"/>
<evidence type="ECO:0000256" key="6">
    <source>
        <dbReference type="SAM" id="MobiDB-lite"/>
    </source>
</evidence>
<dbReference type="EMBL" id="LFMY01000015">
    <property type="protein sequence ID" value="OKL56295.1"/>
    <property type="molecule type" value="Genomic_DNA"/>
</dbReference>
<dbReference type="GO" id="GO:0008270">
    <property type="term" value="F:zinc ion binding"/>
    <property type="evidence" value="ECO:0007669"/>
    <property type="project" value="UniProtKB-KW"/>
</dbReference>
<dbReference type="Pfam" id="PF07967">
    <property type="entry name" value="zf-C3HC"/>
    <property type="match status" value="1"/>
</dbReference>
<reference evidence="9 10" key="1">
    <citation type="submission" date="2015-06" db="EMBL/GenBank/DDBJ databases">
        <title>Talaromyces atroroseus IBT 11181 draft genome.</title>
        <authorList>
            <person name="Rasmussen K.B."/>
            <person name="Rasmussen S."/>
            <person name="Petersen B."/>
            <person name="Sicheritz-Ponten T."/>
            <person name="Mortensen U.H."/>
            <person name="Thrane U."/>
        </authorList>
    </citation>
    <scope>NUCLEOTIDE SEQUENCE [LARGE SCALE GENOMIC DNA]</scope>
    <source>
        <strain evidence="9 10">IBT 11181</strain>
    </source>
</reference>
<feature type="region of interest" description="Disordered" evidence="6">
    <location>
        <begin position="272"/>
        <end position="293"/>
    </location>
</feature>
<evidence type="ECO:0000313" key="10">
    <source>
        <dbReference type="Proteomes" id="UP000214365"/>
    </source>
</evidence>
<feature type="compositionally biased region" description="Polar residues" evidence="6">
    <location>
        <begin position="399"/>
        <end position="409"/>
    </location>
</feature>
<evidence type="ECO:0000256" key="5">
    <source>
        <dbReference type="ARBA" id="ARBA00023242"/>
    </source>
</evidence>
<feature type="domain" description="C3HC-type" evidence="7">
    <location>
        <begin position="88"/>
        <end position="201"/>
    </location>
</feature>
<dbReference type="GO" id="GO:0005634">
    <property type="term" value="C:nucleus"/>
    <property type="evidence" value="ECO:0007669"/>
    <property type="project" value="UniProtKB-SubCell"/>
</dbReference>
<keyword evidence="10" id="KW-1185">Reference proteome</keyword>
<comment type="caution">
    <text evidence="9">The sequence shown here is derived from an EMBL/GenBank/DDBJ whole genome shotgun (WGS) entry which is preliminary data.</text>
</comment>
<organism evidence="9 10">
    <name type="scientific">Talaromyces atroroseus</name>
    <dbReference type="NCBI Taxonomy" id="1441469"/>
    <lineage>
        <taxon>Eukaryota</taxon>
        <taxon>Fungi</taxon>
        <taxon>Dikarya</taxon>
        <taxon>Ascomycota</taxon>
        <taxon>Pezizomycotina</taxon>
        <taxon>Eurotiomycetes</taxon>
        <taxon>Eurotiomycetidae</taxon>
        <taxon>Eurotiales</taxon>
        <taxon>Trichocomaceae</taxon>
        <taxon>Talaromyces</taxon>
        <taxon>Talaromyces sect. Trachyspermi</taxon>
    </lineage>
</organism>
<keyword evidence="4" id="KW-0862">Zinc</keyword>
<dbReference type="InterPro" id="IPR013909">
    <property type="entry name" value="NuBaID_C"/>
</dbReference>
<dbReference type="RefSeq" id="XP_020116416.1">
    <property type="nucleotide sequence ID" value="XM_020263472.1"/>
</dbReference>
<dbReference type="STRING" id="1441469.A0A1Q5Q7U5"/>
<dbReference type="OrthoDB" id="2592092at2759"/>
<proteinExistence type="predicted"/>
<evidence type="ECO:0008006" key="11">
    <source>
        <dbReference type="Google" id="ProtNLM"/>
    </source>
</evidence>